<comment type="caution">
    <text evidence="4">The sequence shown here is derived from an EMBL/GenBank/DDBJ whole genome shotgun (WGS) entry which is preliminary data.</text>
</comment>
<dbReference type="InterPro" id="IPR012464">
    <property type="entry name" value="DUF1676"/>
</dbReference>
<keyword evidence="3" id="KW-0732">Signal</keyword>
<feature type="transmembrane region" description="Helical" evidence="2">
    <location>
        <begin position="1337"/>
        <end position="1357"/>
    </location>
</feature>
<feature type="chain" id="PRO_5042234180" evidence="3">
    <location>
        <begin position="22"/>
        <end position="1400"/>
    </location>
</feature>
<sequence length="1400" mass="145099">MEPCTPAAVLLLALVLTHATGRRTPWRALQDSMEPCTPAAVLLLALVLTHATGLHAGAAPEEEAKKIFCKEVCQEINGLDTFFDGECFCVLSHAPTPIEAPAMDRAMQRAKERGMPIITSVVGDNEGGRGERCLLGVTSALRARASRVRQSALREPVVVEQPALPAGISIGQVAVPLAVPVQDARASASGSASGAPAPAGTVPVSVLTVAGPLPDGREEAAAGAGTRLGLGRPRARSRARERAQARALLGSQAAGGLLAAASESAPRYALSDIVVAPVQTVGAPFLDSSTAAFSSMAGAVGMPFRGQQQFDGPLGPYQPEVQPEQQQGTVIFNEFPSAYLDGGEFLRSAAQRAADSGAQAAHAAVSQATDFASAATGAGLDAAKGVVDSGRWAASTGLSLADDALKQADRLSSAALRAQLRAADQTVSFMVPPQPQPASADVQTQTAQQPREAALRFPPALSLNIMNPGVYYPDVRASDGGLALQASAPQISVLSQRSVRAEPRGVLTDAAGAVENAFHSVASGVQSGAHKVADVVQGVAHDVSSGVHTGVHTASNVAQDTVHGVAQGVQAGANTAAETVHGVAHGVVDGVQSGVSTASGLAQDAYQGVASGVQSGVSTASGLAQDAYQGVASGVQTGASTLSGLASGALNAAHGFAQGAGHGLQHAAHQIGSLGHAAEDDVKHMMDKARAASALDPLQTAASQAMQAVQAVQGAAGSARDFVTSTANQGVNVAQGAQAAAVRQVHDAADKVQGAVQDVAGQVRGSVQDVAGQGAQAVRGISDAVRGTVVSTAGEVRGQVQDLQQAVKSSVLDAQNAARDAILAAASQGTSKSQQMSQGALDAAQAAVTAAIDKVRKAMNLASATGGASARSVGGVLRSAYQTLQPSSYGVSRTSDPALGIGPTFSVTPTTAVAGLGFGPYGQSSLSWRNRKLTCRGLARTSRTMARPLPLLAVLLLPLLLHSARCRIVNVEASAAEPSPGATATTTERVVVVTAQTVDRKKSRSHWPHTAPVTALHAFSSSAAGDGWTAVAGVTKRDLKQEDAPWQQRLKGEAEDENAAVLHWKSAEDEKVLRKQEQRVRDTERFVVGGALPLPLPGDDQSNDVVDYGAKGGGQSTSRVEEEEEGDGGESEQPPAPPPSPAPAPARQVDPNTRVRTLLAELQQVMQKYLRRSHREDRRHEDADDNGLRPALQHSSAAWWPRPEELMRASLRVLVACRRGLEQEEDVQAQDPQDLLARLRECLRGRLLAAVDNLVAAETVPIAFGLSLVRRPELRAGRVGRDSQDGQEVSHQEQQGQQALAPRLLSRMADLFATHDLRIGDGAAVEEGRRRHQYRKVFPVLVTGFMILISLMVPLGFQFMAMIGGKALLMSKMALIMASMYNFRSGGLSFPSGSPLLLNA</sequence>
<proteinExistence type="predicted"/>
<evidence type="ECO:0000256" key="3">
    <source>
        <dbReference type="SAM" id="SignalP"/>
    </source>
</evidence>
<feature type="compositionally biased region" description="Acidic residues" evidence="1">
    <location>
        <begin position="1121"/>
        <end position="1130"/>
    </location>
</feature>
<dbReference type="EMBL" id="JAHWGI010000026">
    <property type="protein sequence ID" value="KAK3907854.1"/>
    <property type="molecule type" value="Genomic_DNA"/>
</dbReference>
<feature type="region of interest" description="Disordered" evidence="1">
    <location>
        <begin position="1170"/>
        <end position="1190"/>
    </location>
</feature>
<evidence type="ECO:0000313" key="5">
    <source>
        <dbReference type="Proteomes" id="UP001219518"/>
    </source>
</evidence>
<keyword evidence="2" id="KW-1133">Transmembrane helix</keyword>
<keyword evidence="2" id="KW-0812">Transmembrane</keyword>
<dbReference type="PANTHER" id="PTHR21879">
    <property type="entry name" value="FI03362P-RELATED-RELATED"/>
    <property type="match status" value="1"/>
</dbReference>
<keyword evidence="5" id="KW-1185">Reference proteome</keyword>
<feature type="compositionally biased region" description="Basic and acidic residues" evidence="1">
    <location>
        <begin position="1277"/>
        <end position="1291"/>
    </location>
</feature>
<dbReference type="GO" id="GO:0016020">
    <property type="term" value="C:membrane"/>
    <property type="evidence" value="ECO:0007669"/>
    <property type="project" value="TreeGrafter"/>
</dbReference>
<dbReference type="Gene3D" id="1.20.120.20">
    <property type="entry name" value="Apolipoprotein"/>
    <property type="match status" value="2"/>
</dbReference>
<feature type="signal peptide" evidence="3">
    <location>
        <begin position="1"/>
        <end position="21"/>
    </location>
</feature>
<accession>A0AAE1GRE4</accession>
<evidence type="ECO:0000256" key="2">
    <source>
        <dbReference type="SAM" id="Phobius"/>
    </source>
</evidence>
<name>A0AAE1GRE4_9NEOP</name>
<feature type="region of interest" description="Disordered" evidence="1">
    <location>
        <begin position="1277"/>
        <end position="1296"/>
    </location>
</feature>
<feature type="region of interest" description="Disordered" evidence="1">
    <location>
        <begin position="217"/>
        <end position="242"/>
    </location>
</feature>
<evidence type="ECO:0000313" key="4">
    <source>
        <dbReference type="EMBL" id="KAK3907854.1"/>
    </source>
</evidence>
<feature type="compositionally biased region" description="Pro residues" evidence="1">
    <location>
        <begin position="1134"/>
        <end position="1144"/>
    </location>
</feature>
<dbReference type="Proteomes" id="UP001219518">
    <property type="component" value="Unassembled WGS sequence"/>
</dbReference>
<organism evidence="4 5">
    <name type="scientific">Frankliniella fusca</name>
    <dbReference type="NCBI Taxonomy" id="407009"/>
    <lineage>
        <taxon>Eukaryota</taxon>
        <taxon>Metazoa</taxon>
        <taxon>Ecdysozoa</taxon>
        <taxon>Arthropoda</taxon>
        <taxon>Hexapoda</taxon>
        <taxon>Insecta</taxon>
        <taxon>Pterygota</taxon>
        <taxon>Neoptera</taxon>
        <taxon>Paraneoptera</taxon>
        <taxon>Thysanoptera</taxon>
        <taxon>Terebrantia</taxon>
        <taxon>Thripoidea</taxon>
        <taxon>Thripidae</taxon>
        <taxon>Frankliniella</taxon>
    </lineage>
</organism>
<gene>
    <name evidence="4" type="ORF">KUF71_018490</name>
</gene>
<reference evidence="4" key="1">
    <citation type="submission" date="2021-07" db="EMBL/GenBank/DDBJ databases">
        <authorList>
            <person name="Catto M.A."/>
            <person name="Jacobson A."/>
            <person name="Kennedy G."/>
            <person name="Labadie P."/>
            <person name="Hunt B.G."/>
            <person name="Srinivasan R."/>
        </authorList>
    </citation>
    <scope>NUCLEOTIDE SEQUENCE</scope>
    <source>
        <strain evidence="4">PL_HMW_Pooled</strain>
        <tissue evidence="4">Head</tissue>
    </source>
</reference>
<reference evidence="4" key="2">
    <citation type="journal article" date="2023" name="BMC Genomics">
        <title>Pest status, molecular evolution, and epigenetic factors derived from the genome assembly of Frankliniella fusca, a thysanopteran phytovirus vector.</title>
        <authorList>
            <person name="Catto M.A."/>
            <person name="Labadie P.E."/>
            <person name="Jacobson A.L."/>
            <person name="Kennedy G.G."/>
            <person name="Srinivasan R."/>
            <person name="Hunt B.G."/>
        </authorList>
    </citation>
    <scope>NUCLEOTIDE SEQUENCE</scope>
    <source>
        <strain evidence="4">PL_HMW_Pooled</strain>
    </source>
</reference>
<dbReference type="PANTHER" id="PTHR21879:SF8">
    <property type="entry name" value="OSIRIS 23"/>
    <property type="match status" value="1"/>
</dbReference>
<feature type="region of interest" description="Disordered" evidence="1">
    <location>
        <begin position="1090"/>
        <end position="1149"/>
    </location>
</feature>
<dbReference type="Pfam" id="PF07898">
    <property type="entry name" value="DUF1676"/>
    <property type="match status" value="1"/>
</dbReference>
<feature type="compositionally biased region" description="Low complexity" evidence="1">
    <location>
        <begin position="221"/>
        <end position="232"/>
    </location>
</feature>
<keyword evidence="2" id="KW-0472">Membrane</keyword>
<protein>
    <submittedName>
        <fullName evidence="4">Perilipin-4</fullName>
    </submittedName>
</protein>
<evidence type="ECO:0000256" key="1">
    <source>
        <dbReference type="SAM" id="MobiDB-lite"/>
    </source>
</evidence>